<feature type="binding site" evidence="7">
    <location>
        <begin position="23"/>
        <end position="27"/>
    </location>
    <ligand>
        <name>substrate</name>
    </ligand>
</feature>
<evidence type="ECO:0000256" key="1">
    <source>
        <dbReference type="ARBA" id="ARBA00004804"/>
    </source>
</evidence>
<dbReference type="Pfam" id="PF01208">
    <property type="entry name" value="URO-D"/>
    <property type="match status" value="1"/>
</dbReference>
<dbReference type="InterPro" id="IPR000257">
    <property type="entry name" value="Uroporphyrinogen_deCOase"/>
</dbReference>
<dbReference type="Gene3D" id="3.20.20.210">
    <property type="match status" value="1"/>
</dbReference>
<dbReference type="CDD" id="cd00717">
    <property type="entry name" value="URO-D"/>
    <property type="match status" value="1"/>
</dbReference>
<evidence type="ECO:0000256" key="4">
    <source>
        <dbReference type="ARBA" id="ARBA00022793"/>
    </source>
</evidence>
<feature type="binding site" evidence="7">
    <location>
        <position position="317"/>
    </location>
    <ligand>
        <name>substrate</name>
    </ligand>
</feature>
<dbReference type="AlphaFoldDB" id="A0A150H7K4"/>
<organism evidence="12 13">
    <name type="scientific">Brevibacterium ravenspurgense</name>
    <dbReference type="NCBI Taxonomy" id="479117"/>
    <lineage>
        <taxon>Bacteria</taxon>
        <taxon>Bacillati</taxon>
        <taxon>Actinomycetota</taxon>
        <taxon>Actinomycetes</taxon>
        <taxon>Micrococcales</taxon>
        <taxon>Brevibacteriaceae</taxon>
        <taxon>Brevibacterium</taxon>
    </lineage>
</organism>
<feature type="binding site" evidence="7">
    <location>
        <position position="148"/>
    </location>
    <ligand>
        <name>substrate</name>
    </ligand>
</feature>
<evidence type="ECO:0000256" key="3">
    <source>
        <dbReference type="ARBA" id="ARBA00012288"/>
    </source>
</evidence>
<comment type="similarity">
    <text evidence="2 7 9">Belongs to the uroporphyrinogen decarboxylase family.</text>
</comment>
<dbReference type="NCBIfam" id="TIGR01464">
    <property type="entry name" value="hemE"/>
    <property type="match status" value="1"/>
</dbReference>
<dbReference type="PROSITE" id="PS00907">
    <property type="entry name" value="UROD_2"/>
    <property type="match status" value="1"/>
</dbReference>
<name>A0A150H7K4_9MICO</name>
<gene>
    <name evidence="7 12" type="primary">hemE</name>
    <name evidence="12" type="ORF">Bravens_01017</name>
</gene>
<dbReference type="EMBL" id="LQQC01000010">
    <property type="protein sequence ID" value="KXZ57985.1"/>
    <property type="molecule type" value="Genomic_DNA"/>
</dbReference>
<feature type="binding site" evidence="7">
    <location>
        <position position="203"/>
    </location>
    <ligand>
        <name>substrate</name>
    </ligand>
</feature>
<dbReference type="GO" id="GO:0005829">
    <property type="term" value="C:cytosol"/>
    <property type="evidence" value="ECO:0007669"/>
    <property type="project" value="TreeGrafter"/>
</dbReference>
<accession>A0A150H7K4</accession>
<comment type="subunit">
    <text evidence="7">Homodimer.</text>
</comment>
<comment type="function">
    <text evidence="7">Catalyzes the decarboxylation of four acetate groups of uroporphyrinogen-III to yield coproporphyrinogen-III.</text>
</comment>
<dbReference type="EC" id="4.1.1.37" evidence="3 7"/>
<dbReference type="HAMAP" id="MF_00218">
    <property type="entry name" value="URO_D"/>
    <property type="match status" value="1"/>
</dbReference>
<keyword evidence="7" id="KW-0963">Cytoplasm</keyword>
<proteinExistence type="inferred from homology"/>
<dbReference type="InterPro" id="IPR038071">
    <property type="entry name" value="UROD/MetE-like_sf"/>
</dbReference>
<keyword evidence="13" id="KW-1185">Reference proteome</keyword>
<dbReference type="Proteomes" id="UP000243589">
    <property type="component" value="Unassembled WGS sequence"/>
</dbReference>
<dbReference type="RefSeq" id="WP_062020914.1">
    <property type="nucleotide sequence ID" value="NZ_LQQC01000010.1"/>
</dbReference>
<dbReference type="PANTHER" id="PTHR21091">
    <property type="entry name" value="METHYLTETRAHYDROFOLATE:HOMOCYSTEINE METHYLTRANSFERASE RELATED"/>
    <property type="match status" value="1"/>
</dbReference>
<evidence type="ECO:0000256" key="7">
    <source>
        <dbReference type="HAMAP-Rule" id="MF_00218"/>
    </source>
</evidence>
<comment type="caution">
    <text evidence="7">Lacks conserved residue(s) required for the propagation of feature annotation.</text>
</comment>
<evidence type="ECO:0000256" key="5">
    <source>
        <dbReference type="ARBA" id="ARBA00023239"/>
    </source>
</evidence>
<evidence type="ECO:0000256" key="2">
    <source>
        <dbReference type="ARBA" id="ARBA00009935"/>
    </source>
</evidence>
<comment type="pathway">
    <text evidence="1 7 8">Porphyrin-containing compound metabolism; protoporphyrin-IX biosynthesis; coproporphyrinogen-III from 5-aminolevulinate: step 4/4.</text>
</comment>
<feature type="domain" description="Uroporphyrinogen decarboxylase (URO-D)" evidence="10">
    <location>
        <begin position="18"/>
        <end position="27"/>
    </location>
</feature>
<dbReference type="PANTHER" id="PTHR21091:SF169">
    <property type="entry name" value="UROPORPHYRINOGEN DECARBOXYLASE"/>
    <property type="match status" value="1"/>
</dbReference>
<reference evidence="12 13" key="1">
    <citation type="submission" date="2016-01" db="EMBL/GenBank/DDBJ databases">
        <title>Use of Whole Genome Sequencing to ascertain that Brevibacterium massiliense (Roux, Raoult 2009) is a later heterotypic synonym of Brevibacterium ravenspurgense (Mages 2008).</title>
        <authorList>
            <person name="Bernier A.-M."/>
            <person name="Burdz T."/>
            <person name="Huynh C."/>
            <person name="Pachecho A.L."/>
            <person name="Wiebe D."/>
            <person name="Bonner C."/>
            <person name="Bernard K."/>
        </authorList>
    </citation>
    <scope>NUCLEOTIDE SEQUENCE [LARGE SCALE GENOMIC DNA]</scope>
    <source>
        <strain evidence="12 13">CCUG56047</strain>
    </source>
</reference>
<keyword evidence="5 7" id="KW-0456">Lyase</keyword>
<comment type="caution">
    <text evidence="12">The sequence shown here is derived from an EMBL/GenBank/DDBJ whole genome shotgun (WGS) entry which is preliminary data.</text>
</comment>
<dbReference type="GO" id="GO:0006782">
    <property type="term" value="P:protoporphyrinogen IX biosynthetic process"/>
    <property type="evidence" value="ECO:0007669"/>
    <property type="project" value="UniProtKB-UniRule"/>
</dbReference>
<feature type="site" description="Transition state stabilizer" evidence="7">
    <location>
        <position position="72"/>
    </location>
</feature>
<feature type="binding site" evidence="7">
    <location>
        <position position="72"/>
    </location>
    <ligand>
        <name>substrate</name>
    </ligand>
</feature>
<evidence type="ECO:0000313" key="12">
    <source>
        <dbReference type="EMBL" id="KXZ57985.1"/>
    </source>
</evidence>
<sequence length="347" mass="38117">MATTFERAATGRPVSRTPVWFMRQAGRSLPEYLKLREGTSMLESCRRPDMVTEITMQPVRRHGVDAAIFFSDIVVPLQAAGVGVEIKPGVGPVMDQPICRAEDIDALPELTPDDIPDIVESVRGIVEQLPEDTPLIGFAGAPFTLASYLIEGGPSKNHEKTKAMMVGAPELFDRLLSKLDVMSELFIRTQVEAGASAFQVFDSWAGYLCEEDYRRYVLPHTQRLFSGLSDLDVPSIHFGVQTGELLTAMSEAGSTAVGVDFRVDLAEGIKRIQPHQALQGNLDPAMLFAPWEALQERIESIVRKGLEAPGFVFNLGHGVLPNTDPEVPGRVVREVHRISEQVLAEKA</sequence>
<dbReference type="PROSITE" id="PS00906">
    <property type="entry name" value="UROD_1"/>
    <property type="match status" value="1"/>
</dbReference>
<dbReference type="GO" id="GO:0004853">
    <property type="term" value="F:uroporphyrinogen decarboxylase activity"/>
    <property type="evidence" value="ECO:0007669"/>
    <property type="project" value="UniProtKB-UniRule"/>
</dbReference>
<feature type="domain" description="Uroporphyrinogen decarboxylase (URO-D)" evidence="11">
    <location>
        <begin position="136"/>
        <end position="152"/>
    </location>
</feature>
<keyword evidence="4 7" id="KW-0210">Decarboxylase</keyword>
<evidence type="ECO:0000313" key="13">
    <source>
        <dbReference type="Proteomes" id="UP000243589"/>
    </source>
</evidence>
<evidence type="ECO:0000259" key="11">
    <source>
        <dbReference type="PROSITE" id="PS00907"/>
    </source>
</evidence>
<keyword evidence="6 7" id="KW-0627">Porphyrin biosynthesis</keyword>
<comment type="catalytic activity">
    <reaction evidence="7 8">
        <text>uroporphyrinogen III + 4 H(+) = coproporphyrinogen III + 4 CO2</text>
        <dbReference type="Rhea" id="RHEA:19865"/>
        <dbReference type="ChEBI" id="CHEBI:15378"/>
        <dbReference type="ChEBI" id="CHEBI:16526"/>
        <dbReference type="ChEBI" id="CHEBI:57308"/>
        <dbReference type="ChEBI" id="CHEBI:57309"/>
        <dbReference type="EC" id="4.1.1.37"/>
    </reaction>
</comment>
<dbReference type="UniPathway" id="UPA00251">
    <property type="reaction ID" value="UER00321"/>
</dbReference>
<evidence type="ECO:0000259" key="10">
    <source>
        <dbReference type="PROSITE" id="PS00906"/>
    </source>
</evidence>
<evidence type="ECO:0000256" key="9">
    <source>
        <dbReference type="RuleBase" id="RU004169"/>
    </source>
</evidence>
<dbReference type="PATRIC" id="fig|479117.4.peg.1016"/>
<protein>
    <recommendedName>
        <fullName evidence="3 7">Uroporphyrinogen decarboxylase</fullName>
        <shortName evidence="7">UPD</shortName>
        <shortName evidence="7">URO-D</shortName>
        <ecNumber evidence="3 7">4.1.1.37</ecNumber>
    </recommendedName>
</protein>
<evidence type="ECO:0000256" key="8">
    <source>
        <dbReference type="RuleBase" id="RU000554"/>
    </source>
</evidence>
<evidence type="ECO:0000256" key="6">
    <source>
        <dbReference type="ARBA" id="ARBA00023244"/>
    </source>
</evidence>
<comment type="subcellular location">
    <subcellularLocation>
        <location evidence="7">Cytoplasm</location>
    </subcellularLocation>
</comment>
<dbReference type="SUPFAM" id="SSF51726">
    <property type="entry name" value="UROD/MetE-like"/>
    <property type="match status" value="1"/>
</dbReference>
<dbReference type="InterPro" id="IPR006361">
    <property type="entry name" value="Uroporphyrinogen_deCO2ase_HemE"/>
</dbReference>